<dbReference type="EMBL" id="ANOH01000226">
    <property type="protein sequence ID" value="EMI55180.1"/>
    <property type="molecule type" value="Genomic_DNA"/>
</dbReference>
<name>M5U160_9BACT</name>
<evidence type="ECO:0000259" key="4">
    <source>
        <dbReference type="PROSITE" id="PS51194"/>
    </source>
</evidence>
<dbReference type="SUPFAM" id="SSF52540">
    <property type="entry name" value="P-loop containing nucleoside triphosphate hydrolases"/>
    <property type="match status" value="2"/>
</dbReference>
<dbReference type="AlphaFoldDB" id="M5U160"/>
<keyword evidence="5" id="KW-0067">ATP-binding</keyword>
<keyword evidence="6" id="KW-1185">Reference proteome</keyword>
<dbReference type="InterPro" id="IPR027417">
    <property type="entry name" value="P-loop_NTPase"/>
</dbReference>
<dbReference type="CDD" id="cd18012">
    <property type="entry name" value="DEXQc_arch_SWI2_SNF2"/>
    <property type="match status" value="1"/>
</dbReference>
<dbReference type="InterPro" id="IPR000330">
    <property type="entry name" value="SNF2_N"/>
</dbReference>
<dbReference type="FunFam" id="3.40.50.300:FF:000533">
    <property type="entry name" value="Helicase, Snf2 family"/>
    <property type="match status" value="1"/>
</dbReference>
<dbReference type="Proteomes" id="UP000011885">
    <property type="component" value="Unassembled WGS sequence"/>
</dbReference>
<keyword evidence="5" id="KW-0547">Nucleotide-binding</keyword>
<dbReference type="Pfam" id="PF00176">
    <property type="entry name" value="SNF2-rel_dom"/>
    <property type="match status" value="1"/>
</dbReference>
<dbReference type="Pfam" id="PF00271">
    <property type="entry name" value="Helicase_C"/>
    <property type="match status" value="1"/>
</dbReference>
<dbReference type="PANTHER" id="PTHR10799">
    <property type="entry name" value="SNF2/RAD54 HELICASE FAMILY"/>
    <property type="match status" value="1"/>
</dbReference>
<dbReference type="Gene3D" id="3.40.50.300">
    <property type="entry name" value="P-loop containing nucleotide triphosphate hydrolases"/>
    <property type="match status" value="1"/>
</dbReference>
<evidence type="ECO:0000259" key="3">
    <source>
        <dbReference type="PROSITE" id="PS51192"/>
    </source>
</evidence>
<reference evidence="5 6" key="1">
    <citation type="journal article" date="2013" name="Mar. Genomics">
        <title>Expression of sulfatases in Rhodopirellula baltica and the diversity of sulfatases in the genus Rhodopirellula.</title>
        <authorList>
            <person name="Wegner C.E."/>
            <person name="Richter-Heitmann T."/>
            <person name="Klindworth A."/>
            <person name="Klockow C."/>
            <person name="Richter M."/>
            <person name="Achstetter T."/>
            <person name="Glockner F.O."/>
            <person name="Harder J."/>
        </authorList>
    </citation>
    <scope>NUCLEOTIDE SEQUENCE [LARGE SCALE GENOMIC DNA]</scope>
    <source>
        <strain evidence="5 6">SM41</strain>
    </source>
</reference>
<dbReference type="InterPro" id="IPR038718">
    <property type="entry name" value="SNF2-like_sf"/>
</dbReference>
<comment type="caution">
    <text evidence="5">The sequence shown here is derived from an EMBL/GenBank/DDBJ whole genome shotgun (WGS) entry which is preliminary data.</text>
</comment>
<keyword evidence="5" id="KW-0347">Helicase</keyword>
<feature type="domain" description="Helicase C-terminal" evidence="4">
    <location>
        <begin position="1066"/>
        <end position="1227"/>
    </location>
</feature>
<dbReference type="PATRIC" id="fig|1263870.3.peg.3599"/>
<dbReference type="Gene3D" id="3.40.50.10810">
    <property type="entry name" value="Tandem AAA-ATPase domain"/>
    <property type="match status" value="1"/>
</dbReference>
<dbReference type="GO" id="GO:0016787">
    <property type="term" value="F:hydrolase activity"/>
    <property type="evidence" value="ECO:0007669"/>
    <property type="project" value="UniProtKB-KW"/>
</dbReference>
<dbReference type="InterPro" id="IPR049730">
    <property type="entry name" value="SNF2/RAD54-like_C"/>
</dbReference>
<dbReference type="InterPro" id="IPR001650">
    <property type="entry name" value="Helicase_C-like"/>
</dbReference>
<feature type="domain" description="Helicase ATP-binding" evidence="3">
    <location>
        <begin position="785"/>
        <end position="941"/>
    </location>
</feature>
<dbReference type="InterPro" id="IPR014001">
    <property type="entry name" value="Helicase_ATP-bd"/>
</dbReference>
<dbReference type="GO" id="GO:0004386">
    <property type="term" value="F:helicase activity"/>
    <property type="evidence" value="ECO:0007669"/>
    <property type="project" value="UniProtKB-KW"/>
</dbReference>
<accession>M5U160</accession>
<sequence>MYPGSLEFPNSASSAGPRVQVELGDACFSTNGIDDGMDWIAEDQIGSLGLLLGEAIERLVDSHDQEFDKRAAMMTVKTPTLTQSDAGVRFEFQVQGNRQRLQSVVINVHPQFDEDDPGAEAMQLRAECECGCISHQRDLRCPHTLASGWWLQEQMARRRGNGQLIEFLGGLKADAVAAGKQFVDELLRRAKNARPDITDQEPSRLQWRLRINVASQTTPLTITPFEQRQRKGGKGWTKGREVRSFDLLEHNLLTDPLDSQVASLTSIPTHGFREDQFGMFQALRLLAGHENVMWDDQNASPLEVFSSQLTLTLQPIEVDQATKPKPAAAKSKAKSSVKKNTKKKSSRSKSLGELVGNDASNDMGSAARNGDGESATATLTAVDESRETKAASEATPIASPDGPGDAAGDVLAAPPGETIAVQFRPRLSVEGIDIDVHNCEVIFGQTSPVEPVVVLADRQSDRVVVCTLNDSAAIGLVQFLLRDDYRDTMLDEPSAAKLALSAASIDPFIHVSLPPQLAGPVQPTTGELILQMRPRPGAGLKVALRVHDGRFRNDPVPGQPPELVPCLSDQGPVRVQRNLANELTNAQKVIELFGLNKLSSDGDHEWVAVTDHAALDLLSRLHDAGEDAPRIVWPEGETFRVRGEITPKSLRVQIDDSPDWFGVTGSVTIDGVEVPLQDLLLAVREDRQLVRVGDRKFAKISEAFRRRLTQLADTLVAEKGQLKLPSAAVPMAQEVLSDDVVLEATSAWHQAIERLDSLSNWNPDRPDGLDATLRDYQLDGYRWLSRLSRWGVGGVLADDMGLGKTVQTLGILIDRAAEGPALVIAPTSVGENWVREAAKFAPSLRPALYRDCDRDEVIKTAGPGDILIVSYQLMQRDAKRFATRSWSTLVLDEAQFIKNSQTKTSQAIRTLEADWRLGLSGTPLENHLGELWSLFRTLSPGLLGSWQRFRSRFAEPIERHNDAERREALARLVRPFILRRTKDKVLKELPPRTEITLRAELSEAERKLYEDARLAALAELTHAPTDGAKSHEGRRRIQTLSWLTRLRQLACHPALVEPTWKGTSSKLELLLSLVDELRDGDHRALVFSQFVKHLNVVREVLEKRGIPYQYLDGATPSHERQRRVDAFQNGEGDLFLISLKAGGTGLNLTAADYVLHLDPWWNPAVEDQATDRAHRIGQERPVTVYRLVAERTIEEQILQLHADKRELVAGVLDGTDAAARLQTQDLINLIKNEMA</sequence>
<evidence type="ECO:0000256" key="2">
    <source>
        <dbReference type="SAM" id="MobiDB-lite"/>
    </source>
</evidence>
<organism evidence="5 6">
    <name type="scientific">Rhodopirellula sallentina SM41</name>
    <dbReference type="NCBI Taxonomy" id="1263870"/>
    <lineage>
        <taxon>Bacteria</taxon>
        <taxon>Pseudomonadati</taxon>
        <taxon>Planctomycetota</taxon>
        <taxon>Planctomycetia</taxon>
        <taxon>Pirellulales</taxon>
        <taxon>Pirellulaceae</taxon>
        <taxon>Rhodopirellula</taxon>
    </lineage>
</organism>
<keyword evidence="1" id="KW-0378">Hydrolase</keyword>
<feature type="compositionally biased region" description="Basic residues" evidence="2">
    <location>
        <begin position="331"/>
        <end position="347"/>
    </location>
</feature>
<dbReference type="SMART" id="SM00487">
    <property type="entry name" value="DEXDc"/>
    <property type="match status" value="1"/>
</dbReference>
<evidence type="ECO:0000313" key="5">
    <source>
        <dbReference type="EMBL" id="EMI55180.1"/>
    </source>
</evidence>
<proteinExistence type="predicted"/>
<evidence type="ECO:0000313" key="6">
    <source>
        <dbReference type="Proteomes" id="UP000011885"/>
    </source>
</evidence>
<dbReference type="FunFam" id="3.40.50.10810:FF:000031">
    <property type="entry name" value="Helicase, SNF2/RAD54 family"/>
    <property type="match status" value="1"/>
</dbReference>
<dbReference type="GO" id="GO:0005524">
    <property type="term" value="F:ATP binding"/>
    <property type="evidence" value="ECO:0007669"/>
    <property type="project" value="InterPro"/>
</dbReference>
<feature type="region of interest" description="Disordered" evidence="2">
    <location>
        <begin position="322"/>
        <end position="409"/>
    </location>
</feature>
<dbReference type="SMART" id="SM00490">
    <property type="entry name" value="HELICc"/>
    <property type="match status" value="1"/>
</dbReference>
<dbReference type="PROSITE" id="PS51192">
    <property type="entry name" value="HELICASE_ATP_BIND_1"/>
    <property type="match status" value="1"/>
</dbReference>
<dbReference type="PROSITE" id="PS51194">
    <property type="entry name" value="HELICASE_CTER"/>
    <property type="match status" value="1"/>
</dbReference>
<dbReference type="CDD" id="cd18793">
    <property type="entry name" value="SF2_C_SNF"/>
    <property type="match status" value="1"/>
</dbReference>
<protein>
    <submittedName>
        <fullName evidence="5">Helicase, SNF2/RAD54 family</fullName>
    </submittedName>
</protein>
<evidence type="ECO:0000256" key="1">
    <source>
        <dbReference type="ARBA" id="ARBA00022801"/>
    </source>
</evidence>
<gene>
    <name evidence="5" type="ORF">RSSM_03385</name>
</gene>